<keyword evidence="3 5" id="KW-1133">Transmembrane helix</keyword>
<dbReference type="EMBL" id="CP092109">
    <property type="protein sequence ID" value="UWZ79349.1"/>
    <property type="molecule type" value="Genomic_DNA"/>
</dbReference>
<dbReference type="InterPro" id="IPR050415">
    <property type="entry name" value="MRET"/>
</dbReference>
<dbReference type="InterPro" id="IPR017938">
    <property type="entry name" value="Riboflavin_synthase-like_b-brl"/>
</dbReference>
<feature type="transmembrane region" description="Helical" evidence="5">
    <location>
        <begin position="43"/>
        <end position="63"/>
    </location>
</feature>
<evidence type="ECO:0000256" key="2">
    <source>
        <dbReference type="ARBA" id="ARBA00022692"/>
    </source>
</evidence>
<feature type="transmembrane region" description="Helical" evidence="5">
    <location>
        <begin position="311"/>
        <end position="330"/>
    </location>
</feature>
<evidence type="ECO:0000313" key="8">
    <source>
        <dbReference type="Proteomes" id="UP001060414"/>
    </source>
</evidence>
<keyword evidence="8" id="KW-1185">Reference proteome</keyword>
<dbReference type="SFLD" id="SFLDS00052">
    <property type="entry name" value="Ferric_Reductase_Domain"/>
    <property type="match status" value="1"/>
</dbReference>
<dbReference type="PANTHER" id="PTHR47354">
    <property type="entry name" value="NADH OXIDOREDUCTASE HCR"/>
    <property type="match status" value="1"/>
</dbReference>
<dbReference type="PROSITE" id="PS51384">
    <property type="entry name" value="FAD_FR"/>
    <property type="match status" value="1"/>
</dbReference>
<dbReference type="InterPro" id="IPR013130">
    <property type="entry name" value="Fe3_Rdtase_TM_dom"/>
</dbReference>
<dbReference type="RefSeq" id="WP_260747705.1">
    <property type="nucleotide sequence ID" value="NZ_CP092109.1"/>
</dbReference>
<dbReference type="SUPFAM" id="SSF52343">
    <property type="entry name" value="Ferredoxin reductase-like, C-terminal NADP-linked domain"/>
    <property type="match status" value="1"/>
</dbReference>
<feature type="transmembrane region" description="Helical" evidence="5">
    <location>
        <begin position="84"/>
        <end position="101"/>
    </location>
</feature>
<dbReference type="Proteomes" id="UP001060414">
    <property type="component" value="Chromosome"/>
</dbReference>
<dbReference type="Pfam" id="PF00175">
    <property type="entry name" value="NAD_binding_1"/>
    <property type="match status" value="1"/>
</dbReference>
<feature type="transmembrane region" description="Helical" evidence="5">
    <location>
        <begin position="182"/>
        <end position="201"/>
    </location>
</feature>
<dbReference type="PANTHER" id="PTHR47354:SF5">
    <property type="entry name" value="PROTEIN RFBI"/>
    <property type="match status" value="1"/>
</dbReference>
<dbReference type="SUPFAM" id="SSF63380">
    <property type="entry name" value="Riboflavin synthase domain-like"/>
    <property type="match status" value="1"/>
</dbReference>
<dbReference type="InterPro" id="IPR001433">
    <property type="entry name" value="OxRdtase_FAD/NAD-bd"/>
</dbReference>
<feature type="transmembrane region" description="Helical" evidence="5">
    <location>
        <begin position="121"/>
        <end position="139"/>
    </location>
</feature>
<proteinExistence type="predicted"/>
<dbReference type="Gene3D" id="3.40.50.80">
    <property type="entry name" value="Nucleotide-binding domain of ferredoxin-NADP reductase (FNR) module"/>
    <property type="match status" value="1"/>
</dbReference>
<protein>
    <submittedName>
        <fullName evidence="7">Ferredoxin reductase family protein</fullName>
    </submittedName>
</protein>
<evidence type="ECO:0000256" key="4">
    <source>
        <dbReference type="ARBA" id="ARBA00023136"/>
    </source>
</evidence>
<evidence type="ECO:0000256" key="1">
    <source>
        <dbReference type="ARBA" id="ARBA00004141"/>
    </source>
</evidence>
<evidence type="ECO:0000256" key="3">
    <source>
        <dbReference type="ARBA" id="ARBA00022989"/>
    </source>
</evidence>
<keyword evidence="2 5" id="KW-0812">Transmembrane</keyword>
<dbReference type="CDD" id="cd06198">
    <property type="entry name" value="FNR_like_3"/>
    <property type="match status" value="1"/>
</dbReference>
<organism evidence="7 8">
    <name type="scientific">Geoalkalibacter halelectricus</name>
    <dbReference type="NCBI Taxonomy" id="2847045"/>
    <lineage>
        <taxon>Bacteria</taxon>
        <taxon>Pseudomonadati</taxon>
        <taxon>Thermodesulfobacteriota</taxon>
        <taxon>Desulfuromonadia</taxon>
        <taxon>Desulfuromonadales</taxon>
        <taxon>Geoalkalibacteraceae</taxon>
        <taxon>Geoalkalibacter</taxon>
    </lineage>
</organism>
<dbReference type="InterPro" id="IPR017927">
    <property type="entry name" value="FAD-bd_FR_type"/>
</dbReference>
<dbReference type="Pfam" id="PF01794">
    <property type="entry name" value="Ferric_reduct"/>
    <property type="match status" value="1"/>
</dbReference>
<gene>
    <name evidence="7" type="ORF">L9S41_16955</name>
</gene>
<keyword evidence="4 5" id="KW-0472">Membrane</keyword>
<comment type="subcellular location">
    <subcellularLocation>
        <location evidence="1">Membrane</location>
        <topology evidence="1">Multi-pass membrane protein</topology>
    </subcellularLocation>
</comment>
<reference evidence="7" key="1">
    <citation type="journal article" date="2022" name="Environ. Microbiol.">
        <title>Geoalkalibacter halelectricus SAP #1 sp. nov. possessing extracellular electron transfer and mineral#reducing capabilities from a haloalkaline environment.</title>
        <authorList>
            <person name="Yadav S."/>
            <person name="Singh R."/>
            <person name="Sundharam S.S."/>
            <person name="Chaudhary S."/>
            <person name="Krishnamurthi S."/>
            <person name="Patil S.A."/>
        </authorList>
    </citation>
    <scope>NUCLEOTIDE SEQUENCE</scope>
    <source>
        <strain evidence="7">SAP-1</strain>
    </source>
</reference>
<accession>A0ABY5ZLL5</accession>
<feature type="domain" description="FAD-binding FR-type" evidence="6">
    <location>
        <begin position="207"/>
        <end position="307"/>
    </location>
</feature>
<feature type="transmembrane region" description="Helical" evidence="5">
    <location>
        <begin position="151"/>
        <end position="170"/>
    </location>
</feature>
<evidence type="ECO:0000313" key="7">
    <source>
        <dbReference type="EMBL" id="UWZ79349.1"/>
    </source>
</evidence>
<dbReference type="PRINTS" id="PR00410">
    <property type="entry name" value="PHEHYDRXLASE"/>
</dbReference>
<dbReference type="InterPro" id="IPR039261">
    <property type="entry name" value="FNR_nucleotide-bd"/>
</dbReference>
<name>A0ABY5ZLL5_9BACT</name>
<dbReference type="InterPro" id="IPR001709">
    <property type="entry name" value="Flavoprot_Pyr_Nucl_cyt_Rdtase"/>
</dbReference>
<evidence type="ECO:0000259" key="6">
    <source>
        <dbReference type="PROSITE" id="PS51384"/>
    </source>
</evidence>
<dbReference type="Gene3D" id="2.40.30.10">
    <property type="entry name" value="Translation factors"/>
    <property type="match status" value="1"/>
</dbReference>
<dbReference type="PRINTS" id="PR00371">
    <property type="entry name" value="FPNCR"/>
</dbReference>
<evidence type="ECO:0000256" key="5">
    <source>
        <dbReference type="SAM" id="Phobius"/>
    </source>
</evidence>
<feature type="transmembrane region" description="Helical" evidence="5">
    <location>
        <begin position="12"/>
        <end position="31"/>
    </location>
</feature>
<sequence>MNQVNRMISGFFWIALFLAVVLLPVCLLLVAPTPSGRPFWLEFSLALGFFGMTQIAVQFVLIARFKSLTAPYGIDVILQLHRHLALVALAVILLHPLIILIDNPSRLKLLNPLSGNWASRFALVSVLCLLILAGTSLFREKLKLNYEYWRFSHLVFAVLAIVSAQLHVFLAGLYTNSWWKQAIWITATSAMLALVLHLRLIKPAWQRGRQPWHISEVRPERGETWTLVLEADRHAGMEFLPGQFAWLKLGGAFTLKEHPFSFSSSAGSRTRLEFGIKALGDFTSTIKDVEPGTAAYLDGPHGAFCIDRYPAVGYVFIAGGIGITPMLSFLRSMADRKDPRPILLFYADRNWEDLAFREELELLKNRLDLNLVFVLEEPPDDWQGEQGKINSEILERHLPEELIHRNFFVCGPAPMMNAVQDALLEFGVSKTSIHLERFNLA</sequence>